<evidence type="ECO:0000313" key="10">
    <source>
        <dbReference type="Proteomes" id="UP000646484"/>
    </source>
</evidence>
<dbReference type="RefSeq" id="WP_186975926.1">
    <property type="nucleotide sequence ID" value="NZ_JACOOH010000004.1"/>
</dbReference>
<dbReference type="Pfam" id="PF14322">
    <property type="entry name" value="SusD-like_3"/>
    <property type="match status" value="1"/>
</dbReference>
<keyword evidence="10" id="KW-1185">Reference proteome</keyword>
<comment type="subcellular location">
    <subcellularLocation>
        <location evidence="1">Cell outer membrane</location>
    </subcellularLocation>
</comment>
<comment type="caution">
    <text evidence="9">The sequence shown here is derived from an EMBL/GenBank/DDBJ whole genome shotgun (WGS) entry which is preliminary data.</text>
</comment>
<evidence type="ECO:0000256" key="6">
    <source>
        <dbReference type="SAM" id="SignalP"/>
    </source>
</evidence>
<sequence length="515" mass="58956">MKKRYIFLICLLGCLWGACGDFLTEESHELMYARDCKDMEELLIGNGYMKADLVFNAAGFDMKLPKSYYSWLHVMDDDVQAAIAGQELIKGVFTNKMRAFYCWEASPFNIKGDAFEDKNWATLYEHIAVLNVILNKVEEFTHDKEEDRNSVRGQCHFLRAAYYYLLVNLYAKPYDPVTASSDLGVPLKLSPIVEDKNFTRTPVDSVYNQIVHDLQMAVDYLEGIEMPSVNRANQDAARLLLSRVYCYMGKWDLVPELCREILKGKYSLMNMKSSGQATWLYNGCPEIIFTQGQSFGAGVFYQENHADMVDAIAISPDLLEVFSEEDGDVRKNLVCREHKYGGFLLPAKLTGKDTATLNSMKTYISDCFLLRLPEVHLNLAEALAMIDQDGEARVVLADLMKTRIPNLRTLTESGEALVKLIRKERRRELCFECQRWFDLRRYAVSPKYPEALSIRHGMFEHNAGDAEDKGTYIGYYELPAYPDGAWVMPIPTYEIEQTEGAIIQNERVNCIFKEE</sequence>
<keyword evidence="5" id="KW-0998">Cell outer membrane</keyword>
<dbReference type="InterPro" id="IPR033985">
    <property type="entry name" value="SusD-like_N"/>
</dbReference>
<dbReference type="Gene3D" id="1.25.40.390">
    <property type="match status" value="1"/>
</dbReference>
<dbReference type="Pfam" id="PF07980">
    <property type="entry name" value="SusD_RagB"/>
    <property type="match status" value="1"/>
</dbReference>
<dbReference type="Proteomes" id="UP000646484">
    <property type="component" value="Unassembled WGS sequence"/>
</dbReference>
<protein>
    <submittedName>
        <fullName evidence="9">RagB/SusD family nutrient uptake outer membrane protein</fullName>
    </submittedName>
</protein>
<evidence type="ECO:0000259" key="7">
    <source>
        <dbReference type="Pfam" id="PF07980"/>
    </source>
</evidence>
<evidence type="ECO:0000256" key="3">
    <source>
        <dbReference type="ARBA" id="ARBA00022729"/>
    </source>
</evidence>
<evidence type="ECO:0000256" key="5">
    <source>
        <dbReference type="ARBA" id="ARBA00023237"/>
    </source>
</evidence>
<dbReference type="PROSITE" id="PS51257">
    <property type="entry name" value="PROKAR_LIPOPROTEIN"/>
    <property type="match status" value="1"/>
</dbReference>
<evidence type="ECO:0000256" key="1">
    <source>
        <dbReference type="ARBA" id="ARBA00004442"/>
    </source>
</evidence>
<accession>A0ABR7D0F4</accession>
<evidence type="ECO:0000259" key="8">
    <source>
        <dbReference type="Pfam" id="PF14322"/>
    </source>
</evidence>
<keyword evidence="3 6" id="KW-0732">Signal</keyword>
<gene>
    <name evidence="9" type="ORF">H8S64_09710</name>
</gene>
<dbReference type="InterPro" id="IPR012944">
    <property type="entry name" value="SusD_RagB_dom"/>
</dbReference>
<dbReference type="SUPFAM" id="SSF48452">
    <property type="entry name" value="TPR-like"/>
    <property type="match status" value="1"/>
</dbReference>
<evidence type="ECO:0000256" key="2">
    <source>
        <dbReference type="ARBA" id="ARBA00006275"/>
    </source>
</evidence>
<organism evidence="9 10">
    <name type="scientific">Butyricimonas hominis</name>
    <dbReference type="NCBI Taxonomy" id="2763032"/>
    <lineage>
        <taxon>Bacteria</taxon>
        <taxon>Pseudomonadati</taxon>
        <taxon>Bacteroidota</taxon>
        <taxon>Bacteroidia</taxon>
        <taxon>Bacteroidales</taxon>
        <taxon>Odoribacteraceae</taxon>
        <taxon>Butyricimonas</taxon>
    </lineage>
</organism>
<dbReference type="EMBL" id="JACOOH010000004">
    <property type="protein sequence ID" value="MBC5621374.1"/>
    <property type="molecule type" value="Genomic_DNA"/>
</dbReference>
<evidence type="ECO:0000256" key="4">
    <source>
        <dbReference type="ARBA" id="ARBA00023136"/>
    </source>
</evidence>
<evidence type="ECO:0000313" key="9">
    <source>
        <dbReference type="EMBL" id="MBC5621374.1"/>
    </source>
</evidence>
<dbReference type="InterPro" id="IPR011990">
    <property type="entry name" value="TPR-like_helical_dom_sf"/>
</dbReference>
<reference evidence="9 10" key="1">
    <citation type="submission" date="2020-08" db="EMBL/GenBank/DDBJ databases">
        <title>Genome public.</title>
        <authorList>
            <person name="Liu C."/>
            <person name="Sun Q."/>
        </authorList>
    </citation>
    <scope>NUCLEOTIDE SEQUENCE [LARGE SCALE GENOMIC DNA]</scope>
    <source>
        <strain evidence="9 10">NSJ-56</strain>
    </source>
</reference>
<comment type="similarity">
    <text evidence="2">Belongs to the SusD family.</text>
</comment>
<keyword evidence="4" id="KW-0472">Membrane</keyword>
<feature type="domain" description="RagB/SusD" evidence="7">
    <location>
        <begin position="336"/>
        <end position="505"/>
    </location>
</feature>
<feature type="domain" description="SusD-like N-terminal" evidence="8">
    <location>
        <begin position="117"/>
        <end position="245"/>
    </location>
</feature>
<feature type="chain" id="PRO_5045833711" evidence="6">
    <location>
        <begin position="21"/>
        <end position="515"/>
    </location>
</feature>
<proteinExistence type="inferred from homology"/>
<name>A0ABR7D0F4_9BACT</name>
<feature type="signal peptide" evidence="6">
    <location>
        <begin position="1"/>
        <end position="20"/>
    </location>
</feature>